<feature type="domain" description="NodB homology" evidence="3">
    <location>
        <begin position="94"/>
        <end position="321"/>
    </location>
</feature>
<protein>
    <submittedName>
        <fullName evidence="4">Polysaccharide deacetylase family protein</fullName>
        <ecNumber evidence="4">3.-.-.-</ecNumber>
    </submittedName>
</protein>
<dbReference type="PANTHER" id="PTHR34216">
    <property type="match status" value="1"/>
</dbReference>
<dbReference type="InterPro" id="IPR011330">
    <property type="entry name" value="Glyco_hydro/deAcase_b/a-brl"/>
</dbReference>
<name>A0ABV9LS45_9ALTE</name>
<dbReference type="EMBL" id="JBHSGU010000001">
    <property type="protein sequence ID" value="MFC4698645.1"/>
    <property type="molecule type" value="Genomic_DNA"/>
</dbReference>
<dbReference type="SUPFAM" id="SSF88713">
    <property type="entry name" value="Glycoside hydrolase/deacetylase"/>
    <property type="match status" value="1"/>
</dbReference>
<dbReference type="InterPro" id="IPR051398">
    <property type="entry name" value="Polysacch_Deacetylase"/>
</dbReference>
<dbReference type="Gene3D" id="3.20.20.370">
    <property type="entry name" value="Glycoside hydrolase/deacetylase"/>
    <property type="match status" value="1"/>
</dbReference>
<comment type="caution">
    <text evidence="4">The sequence shown here is derived from an EMBL/GenBank/DDBJ whole genome shotgun (WGS) entry which is preliminary data.</text>
</comment>
<evidence type="ECO:0000313" key="4">
    <source>
        <dbReference type="EMBL" id="MFC4698645.1"/>
    </source>
</evidence>
<dbReference type="PANTHER" id="PTHR34216:SF3">
    <property type="entry name" value="POLY-BETA-1,6-N-ACETYL-D-GLUCOSAMINE N-DEACETYLASE"/>
    <property type="match status" value="1"/>
</dbReference>
<dbReference type="CDD" id="cd10973">
    <property type="entry name" value="CE4_DAC_u4_5s"/>
    <property type="match status" value="1"/>
</dbReference>
<dbReference type="PROSITE" id="PS51677">
    <property type="entry name" value="NODB"/>
    <property type="match status" value="1"/>
</dbReference>
<keyword evidence="5" id="KW-1185">Reference proteome</keyword>
<sequence>MTHIARKLKAMGVVAFKFLLCVSLCVHYARAFAQLPPQVVVLQYHHVAHDTPSITSVTPQVFKEHMQYLSEHHSVIGLHDAIEALKRGEDLPANAVAITFDDGYLNILTNAHPILEDFGFKYTVFVNPDSVGALANHLSWEDIQSMQPLADFANHTMGHIHLLERESNESEAQWLKRVMQNINEAENALAEQLGYSRKWLAYPYGEFNLALEEALRDAGYIGFGQQSGVIANLEQAVPLARFPSAGRYSKLDTLKVKMASIAMPVIAQAGMQHVYQSGESLSMLTLHLSVNSDISLSQMACYFKQARIVPSIKTQQNKVLVSVPLEHTFAPGRVRVNCTAPSKAHKGRFYWHSVPFFTPSNDGTFLE</sequence>
<reference evidence="5" key="1">
    <citation type="journal article" date="2019" name="Int. J. Syst. Evol. Microbiol.">
        <title>The Global Catalogue of Microorganisms (GCM) 10K type strain sequencing project: providing services to taxonomists for standard genome sequencing and annotation.</title>
        <authorList>
            <consortium name="The Broad Institute Genomics Platform"/>
            <consortium name="The Broad Institute Genome Sequencing Center for Infectious Disease"/>
            <person name="Wu L."/>
            <person name="Ma J."/>
        </authorList>
    </citation>
    <scope>NUCLEOTIDE SEQUENCE [LARGE SCALE GENOMIC DNA]</scope>
    <source>
        <strain evidence="5">KACC 12507</strain>
    </source>
</reference>
<evidence type="ECO:0000256" key="2">
    <source>
        <dbReference type="ARBA" id="ARBA00022729"/>
    </source>
</evidence>
<keyword evidence="2" id="KW-0732">Signal</keyword>
<evidence type="ECO:0000313" key="5">
    <source>
        <dbReference type="Proteomes" id="UP001595897"/>
    </source>
</evidence>
<comment type="subcellular location">
    <subcellularLocation>
        <location evidence="1">Secreted</location>
    </subcellularLocation>
</comment>
<dbReference type="GO" id="GO:0016787">
    <property type="term" value="F:hydrolase activity"/>
    <property type="evidence" value="ECO:0007669"/>
    <property type="project" value="UniProtKB-KW"/>
</dbReference>
<proteinExistence type="predicted"/>
<dbReference type="EC" id="3.-.-.-" evidence="4"/>
<dbReference type="Proteomes" id="UP001595897">
    <property type="component" value="Unassembled WGS sequence"/>
</dbReference>
<dbReference type="RefSeq" id="WP_382405259.1">
    <property type="nucleotide sequence ID" value="NZ_JBHSGU010000001.1"/>
</dbReference>
<accession>A0ABV9LS45</accession>
<evidence type="ECO:0000256" key="1">
    <source>
        <dbReference type="ARBA" id="ARBA00004613"/>
    </source>
</evidence>
<dbReference type="InterPro" id="IPR002509">
    <property type="entry name" value="NODB_dom"/>
</dbReference>
<gene>
    <name evidence="4" type="ORF">ACFO4O_00540</name>
</gene>
<evidence type="ECO:0000259" key="3">
    <source>
        <dbReference type="PROSITE" id="PS51677"/>
    </source>
</evidence>
<dbReference type="Pfam" id="PF01522">
    <property type="entry name" value="Polysacc_deac_1"/>
    <property type="match status" value="1"/>
</dbReference>
<keyword evidence="4" id="KW-0378">Hydrolase</keyword>
<organism evidence="4 5">
    <name type="scientific">Glaciecola siphonariae</name>
    <dbReference type="NCBI Taxonomy" id="521012"/>
    <lineage>
        <taxon>Bacteria</taxon>
        <taxon>Pseudomonadati</taxon>
        <taxon>Pseudomonadota</taxon>
        <taxon>Gammaproteobacteria</taxon>
        <taxon>Alteromonadales</taxon>
        <taxon>Alteromonadaceae</taxon>
        <taxon>Glaciecola</taxon>
    </lineage>
</organism>